<gene>
    <name evidence="2" type="ORF">GO755_40630</name>
</gene>
<comment type="caution">
    <text evidence="2">The sequence shown here is derived from an EMBL/GenBank/DDBJ whole genome shotgun (WGS) entry which is preliminary data.</text>
</comment>
<dbReference type="Proteomes" id="UP000436006">
    <property type="component" value="Unassembled WGS sequence"/>
</dbReference>
<keyword evidence="3" id="KW-1185">Reference proteome</keyword>
<feature type="non-terminal residue" evidence="2">
    <location>
        <position position="205"/>
    </location>
</feature>
<evidence type="ECO:0000256" key="1">
    <source>
        <dbReference type="SAM" id="Coils"/>
    </source>
</evidence>
<protein>
    <submittedName>
        <fullName evidence="2">Uncharacterized protein</fullName>
    </submittedName>
</protein>
<feature type="coiled-coil region" evidence="1">
    <location>
        <begin position="126"/>
        <end position="188"/>
    </location>
</feature>
<keyword evidence="1" id="KW-0175">Coiled coil</keyword>
<proteinExistence type="predicted"/>
<evidence type="ECO:0000313" key="3">
    <source>
        <dbReference type="Proteomes" id="UP000436006"/>
    </source>
</evidence>
<dbReference type="EMBL" id="WPIN01000057">
    <property type="protein sequence ID" value="MVM36374.1"/>
    <property type="molecule type" value="Genomic_DNA"/>
</dbReference>
<reference evidence="2 3" key="1">
    <citation type="submission" date="2019-12" db="EMBL/GenBank/DDBJ databases">
        <title>Spirosoma sp. HMF4905 genome sequencing and assembly.</title>
        <authorList>
            <person name="Kang H."/>
            <person name="Cha I."/>
            <person name="Kim H."/>
            <person name="Joh K."/>
        </authorList>
    </citation>
    <scope>NUCLEOTIDE SEQUENCE [LARGE SCALE GENOMIC DNA]</scope>
    <source>
        <strain evidence="2 3">HMF4905</strain>
    </source>
</reference>
<organism evidence="2 3">
    <name type="scientific">Spirosoma arboris</name>
    <dbReference type="NCBI Taxonomy" id="2682092"/>
    <lineage>
        <taxon>Bacteria</taxon>
        <taxon>Pseudomonadati</taxon>
        <taxon>Bacteroidota</taxon>
        <taxon>Cytophagia</taxon>
        <taxon>Cytophagales</taxon>
        <taxon>Cytophagaceae</taxon>
        <taxon>Spirosoma</taxon>
    </lineage>
</organism>
<dbReference type="AlphaFoldDB" id="A0A7K1SRC5"/>
<name>A0A7K1SRC5_9BACT</name>
<dbReference type="Gene3D" id="1.10.287.1490">
    <property type="match status" value="1"/>
</dbReference>
<dbReference type="SUPFAM" id="SSF57997">
    <property type="entry name" value="Tropomyosin"/>
    <property type="match status" value="1"/>
</dbReference>
<sequence>MALLTDNDVFGFDGYFKRIAELMTNLEGLTTDWSQSTVASVNRIRASLDAAQKDLAPLREGIKSLGSVTREGADQKITDYIQKISQVGQRVTVARQSLSILNEAQQLNGKVVSDLTARLSILVQRYQTLDDQSKDYQKQQRALTAEMKTVTRAIDAQSKSLQVGKSAIDAAEGSLNHLKQQTADLKKTLDAMPGAYDLSTKKINE</sequence>
<accession>A0A7K1SRC5</accession>
<evidence type="ECO:0000313" key="2">
    <source>
        <dbReference type="EMBL" id="MVM36374.1"/>
    </source>
</evidence>
<dbReference type="RefSeq" id="WP_157591166.1">
    <property type="nucleotide sequence ID" value="NZ_WPIN01000057.1"/>
</dbReference>